<dbReference type="SMART" id="SM00293">
    <property type="entry name" value="PWWP"/>
    <property type="match status" value="1"/>
</dbReference>
<dbReference type="InterPro" id="IPR006560">
    <property type="entry name" value="AWS_dom"/>
</dbReference>
<gene>
    <name evidence="17" type="ORF">GOODEAATRI_012071</name>
</gene>
<accession>A0ABV0MJ45</accession>
<dbReference type="Pfam" id="PF00856">
    <property type="entry name" value="SET"/>
    <property type="match status" value="1"/>
</dbReference>
<evidence type="ECO:0000313" key="18">
    <source>
        <dbReference type="Proteomes" id="UP001476798"/>
    </source>
</evidence>
<dbReference type="Pfam" id="PF17907">
    <property type="entry name" value="AWS"/>
    <property type="match status" value="1"/>
</dbReference>
<name>A0ABV0MJ45_9TELE</name>
<evidence type="ECO:0000313" key="17">
    <source>
        <dbReference type="EMBL" id="MEQ2158413.1"/>
    </source>
</evidence>
<dbReference type="InterPro" id="IPR055197">
    <property type="entry name" value="PHDvar_NSD"/>
</dbReference>
<evidence type="ECO:0000259" key="13">
    <source>
        <dbReference type="PROSITE" id="PS50280"/>
    </source>
</evidence>
<evidence type="ECO:0000256" key="10">
    <source>
        <dbReference type="ARBA" id="ARBA00023163"/>
    </source>
</evidence>
<keyword evidence="7" id="KW-0677">Repeat</keyword>
<dbReference type="Gene3D" id="2.30.30.140">
    <property type="match status" value="1"/>
</dbReference>
<evidence type="ECO:0000259" key="14">
    <source>
        <dbReference type="PROSITE" id="PS50812"/>
    </source>
</evidence>
<dbReference type="Pfam" id="PF00855">
    <property type="entry name" value="PWWP"/>
    <property type="match status" value="1"/>
</dbReference>
<dbReference type="PROSITE" id="PS51215">
    <property type="entry name" value="AWS"/>
    <property type="match status" value="1"/>
</dbReference>
<dbReference type="Pfam" id="PF22908">
    <property type="entry name" value="PHD_NSD"/>
    <property type="match status" value="1"/>
</dbReference>
<feature type="compositionally biased region" description="Polar residues" evidence="12">
    <location>
        <begin position="560"/>
        <end position="574"/>
    </location>
</feature>
<dbReference type="SUPFAM" id="SSF82199">
    <property type="entry name" value="SET domain"/>
    <property type="match status" value="1"/>
</dbReference>
<dbReference type="EMBL" id="JAHRIO010000760">
    <property type="protein sequence ID" value="MEQ2158413.1"/>
    <property type="molecule type" value="Genomic_DNA"/>
</dbReference>
<feature type="domain" description="SET" evidence="13">
    <location>
        <begin position="280"/>
        <end position="397"/>
    </location>
</feature>
<feature type="domain" description="AWS" evidence="16">
    <location>
        <begin position="228"/>
        <end position="278"/>
    </location>
</feature>
<dbReference type="Pfam" id="PF17982">
    <property type="entry name" value="C5HCH"/>
    <property type="match status" value="1"/>
</dbReference>
<evidence type="ECO:0000259" key="16">
    <source>
        <dbReference type="PROSITE" id="PS51215"/>
    </source>
</evidence>
<dbReference type="InterPro" id="IPR000313">
    <property type="entry name" value="PWWP_dom"/>
</dbReference>
<evidence type="ECO:0000259" key="15">
    <source>
        <dbReference type="PROSITE" id="PS50868"/>
    </source>
</evidence>
<dbReference type="InterPro" id="IPR055198">
    <property type="entry name" value="NSD_PHD"/>
</dbReference>
<keyword evidence="18" id="KW-1185">Reference proteome</keyword>
<feature type="compositionally biased region" description="Low complexity" evidence="12">
    <location>
        <begin position="528"/>
        <end position="550"/>
    </location>
</feature>
<keyword evidence="5" id="KW-0808">Transferase</keyword>
<dbReference type="PANTHER" id="PTHR22884">
    <property type="entry name" value="SET DOMAIN PROTEINS"/>
    <property type="match status" value="1"/>
</dbReference>
<keyword evidence="10" id="KW-0804">Transcription</keyword>
<dbReference type="PROSITE" id="PS50280">
    <property type="entry name" value="SET"/>
    <property type="match status" value="1"/>
</dbReference>
<evidence type="ECO:0000256" key="5">
    <source>
        <dbReference type="ARBA" id="ARBA00022679"/>
    </source>
</evidence>
<keyword evidence="3" id="KW-0158">Chromosome</keyword>
<comment type="caution">
    <text evidence="17">The sequence shown here is derived from an EMBL/GenBank/DDBJ whole genome shotgun (WGS) entry which is preliminary data.</text>
</comment>
<proteinExistence type="predicted"/>
<feature type="non-terminal residue" evidence="17">
    <location>
        <position position="1"/>
    </location>
</feature>
<dbReference type="InterPro" id="IPR050777">
    <property type="entry name" value="SET2_Histone-Lys_MeTrsfase"/>
</dbReference>
<evidence type="ECO:0000256" key="6">
    <source>
        <dbReference type="ARBA" id="ARBA00022691"/>
    </source>
</evidence>
<evidence type="ECO:0000256" key="8">
    <source>
        <dbReference type="ARBA" id="ARBA00022853"/>
    </source>
</evidence>
<dbReference type="PROSITE" id="PS50812">
    <property type="entry name" value="PWWP"/>
    <property type="match status" value="1"/>
</dbReference>
<dbReference type="Gene3D" id="2.170.270.10">
    <property type="entry name" value="SET domain"/>
    <property type="match status" value="1"/>
</dbReference>
<keyword evidence="9" id="KW-0805">Transcription regulation</keyword>
<evidence type="ECO:0000256" key="3">
    <source>
        <dbReference type="ARBA" id="ARBA00022454"/>
    </source>
</evidence>
<evidence type="ECO:0000256" key="4">
    <source>
        <dbReference type="ARBA" id="ARBA00022603"/>
    </source>
</evidence>
<dbReference type="Pfam" id="PF23004">
    <property type="entry name" value="PHDvar_NSD"/>
    <property type="match status" value="1"/>
</dbReference>
<protein>
    <submittedName>
        <fullName evidence="17">Uncharacterized protein</fullName>
    </submittedName>
</protein>
<comment type="subcellular location">
    <subcellularLocation>
        <location evidence="2">Chromosome</location>
    </subcellularLocation>
    <subcellularLocation>
        <location evidence="1">Nucleus</location>
    </subcellularLocation>
</comment>
<feature type="region of interest" description="Disordered" evidence="12">
    <location>
        <begin position="526"/>
        <end position="605"/>
    </location>
</feature>
<dbReference type="SMART" id="SM00317">
    <property type="entry name" value="SET"/>
    <property type="match status" value="1"/>
</dbReference>
<evidence type="ECO:0000256" key="9">
    <source>
        <dbReference type="ARBA" id="ARBA00023015"/>
    </source>
</evidence>
<keyword evidence="11" id="KW-0539">Nucleus</keyword>
<dbReference type="SMART" id="SM00570">
    <property type="entry name" value="AWS"/>
    <property type="match status" value="1"/>
</dbReference>
<sequence>VHKCFVCKKSGNGVKRCIIPLCGKFYHSDCIMAYSPSQPHNKGVRCPLHVCLSCHITNPLNACSAKGRLARCVRCPVAYHPNDNCMAAGSLVLANNSFLCPNHFTPRKGCKNHEHINVSWCFVCSEGQSGLVSLWWPAEVCLTKDIPNNILRMKHEVGEFPVQFFGSKDFVWTYQARVFPYMEGDTHNIEKMGKGADAVYKKGKCFHCFLRLVNRPIGKVQIITADLSEIPRCNCKASDENPCSMDSECINRMLMYECHPQVCAAGERCQNQTFTKRLYTSVEIYRTLSCGWGLRAISDIKKGAFVSEYVGEVIDEEECRARIRRAQENDICNFYMLTLDKDRIIDAGPKGNQARFMNHSCQPNCETQKWTVNGDTRVGLFALQDIPKGVELTFNYNLECRGNGKTACKCGAPNCSGFLGVRPKVKLEMSAPSVSIAFIKTKTSLLDSCLAASFCEMCPNSYCKEHREGMLFISKLDGKLSCSEHDPCGPDPLEPGEIREYMPNMASMRPGSMAVPVPPSVLPAIKGATPSSSSPAASLSLSPTQAAPSSREPPPRLYINTKTATSSFIPSNRSYLADRTEQKNITTRSSSRVEGEDGEVEDSVV</sequence>
<keyword evidence="6" id="KW-0949">S-adenosyl-L-methionine</keyword>
<evidence type="ECO:0000256" key="7">
    <source>
        <dbReference type="ARBA" id="ARBA00022737"/>
    </source>
</evidence>
<dbReference type="InterPro" id="IPR013083">
    <property type="entry name" value="Znf_RING/FYVE/PHD"/>
</dbReference>
<feature type="domain" description="PWWP" evidence="14">
    <location>
        <begin position="135"/>
        <end position="184"/>
    </location>
</feature>
<evidence type="ECO:0000256" key="1">
    <source>
        <dbReference type="ARBA" id="ARBA00004123"/>
    </source>
</evidence>
<dbReference type="InterPro" id="IPR046341">
    <property type="entry name" value="SET_dom_sf"/>
</dbReference>
<reference evidence="17 18" key="1">
    <citation type="submission" date="2021-06" db="EMBL/GenBank/DDBJ databases">
        <authorList>
            <person name="Palmer J.M."/>
        </authorList>
    </citation>
    <scope>NUCLEOTIDE SEQUENCE [LARGE SCALE GENOMIC DNA]</scope>
    <source>
        <strain evidence="17 18">GA_2019</strain>
        <tissue evidence="17">Muscle</tissue>
    </source>
</reference>
<organism evidence="17 18">
    <name type="scientific">Goodea atripinnis</name>
    <dbReference type="NCBI Taxonomy" id="208336"/>
    <lineage>
        <taxon>Eukaryota</taxon>
        <taxon>Metazoa</taxon>
        <taxon>Chordata</taxon>
        <taxon>Craniata</taxon>
        <taxon>Vertebrata</taxon>
        <taxon>Euteleostomi</taxon>
        <taxon>Actinopterygii</taxon>
        <taxon>Neopterygii</taxon>
        <taxon>Teleostei</taxon>
        <taxon>Neoteleostei</taxon>
        <taxon>Acanthomorphata</taxon>
        <taxon>Ovalentaria</taxon>
        <taxon>Atherinomorphae</taxon>
        <taxon>Cyprinodontiformes</taxon>
        <taxon>Goodeidae</taxon>
        <taxon>Goodea</taxon>
    </lineage>
</organism>
<dbReference type="Gene3D" id="3.30.40.10">
    <property type="entry name" value="Zinc/RING finger domain, C3HC4 (zinc finger)"/>
    <property type="match status" value="1"/>
</dbReference>
<dbReference type="SUPFAM" id="SSF63748">
    <property type="entry name" value="Tudor/PWWP/MBT"/>
    <property type="match status" value="1"/>
</dbReference>
<feature type="domain" description="Post-SET" evidence="15">
    <location>
        <begin position="404"/>
        <end position="420"/>
    </location>
</feature>
<dbReference type="PROSITE" id="PS50868">
    <property type="entry name" value="POST_SET"/>
    <property type="match status" value="1"/>
</dbReference>
<evidence type="ECO:0000256" key="12">
    <source>
        <dbReference type="SAM" id="MobiDB-lite"/>
    </source>
</evidence>
<evidence type="ECO:0000256" key="11">
    <source>
        <dbReference type="ARBA" id="ARBA00023242"/>
    </source>
</evidence>
<dbReference type="InterPro" id="IPR003616">
    <property type="entry name" value="Post-SET_dom"/>
</dbReference>
<dbReference type="InterPro" id="IPR001214">
    <property type="entry name" value="SET_dom"/>
</dbReference>
<dbReference type="Proteomes" id="UP001476798">
    <property type="component" value="Unassembled WGS sequence"/>
</dbReference>
<keyword evidence="8" id="KW-0156">Chromatin regulator</keyword>
<dbReference type="SMART" id="SM00508">
    <property type="entry name" value="PostSET"/>
    <property type="match status" value="1"/>
</dbReference>
<evidence type="ECO:0000256" key="2">
    <source>
        <dbReference type="ARBA" id="ARBA00004286"/>
    </source>
</evidence>
<dbReference type="InterPro" id="IPR041306">
    <property type="entry name" value="C5HCH"/>
</dbReference>
<keyword evidence="4" id="KW-0489">Methyltransferase</keyword>
<feature type="compositionally biased region" description="Acidic residues" evidence="12">
    <location>
        <begin position="596"/>
        <end position="605"/>
    </location>
</feature>